<sequence>MKWKLFATAFFGFICWVIYLADSGKENIFLVIVHAIPYGDKVGHAVLYGLLAFLMNMAFNMKSMPPLKVKPFRNVILPMGAVLVFLFAFLEELTQMYFPNRTFDGGDLIADFVGITLFSWFSVKVHTAQP</sequence>
<dbReference type="PANTHER" id="PTHR28008:SF1">
    <property type="entry name" value="DOMAIN PROTEIN, PUTATIVE (AFU_ORTHOLOGUE AFUA_3G10980)-RELATED"/>
    <property type="match status" value="1"/>
</dbReference>
<reference evidence="4" key="1">
    <citation type="journal article" date="2019" name="Int. J. Syst. Evol. Microbiol.">
        <title>The Global Catalogue of Microorganisms (GCM) 10K type strain sequencing project: providing services to taxonomists for standard genome sequencing and annotation.</title>
        <authorList>
            <consortium name="The Broad Institute Genomics Platform"/>
            <consortium name="The Broad Institute Genome Sequencing Center for Infectious Disease"/>
            <person name="Wu L."/>
            <person name="Ma J."/>
        </authorList>
    </citation>
    <scope>NUCLEOTIDE SEQUENCE [LARGE SCALE GENOMIC DNA]</scope>
    <source>
        <strain evidence="4">JCM 17551</strain>
    </source>
</reference>
<name>A0ABP7MR69_9GAMM</name>
<organism evidence="3 4">
    <name type="scientific">Litoribacillus peritrichatus</name>
    <dbReference type="NCBI Taxonomy" id="718191"/>
    <lineage>
        <taxon>Bacteria</taxon>
        <taxon>Pseudomonadati</taxon>
        <taxon>Pseudomonadota</taxon>
        <taxon>Gammaproteobacteria</taxon>
        <taxon>Oceanospirillales</taxon>
        <taxon>Oceanospirillaceae</taxon>
        <taxon>Litoribacillus</taxon>
    </lineage>
</organism>
<keyword evidence="1" id="KW-0472">Membrane</keyword>
<dbReference type="Pfam" id="PF04892">
    <property type="entry name" value="VanZ"/>
    <property type="match status" value="1"/>
</dbReference>
<dbReference type="EMBL" id="BAABBN010000007">
    <property type="protein sequence ID" value="GAA3928577.1"/>
    <property type="molecule type" value="Genomic_DNA"/>
</dbReference>
<keyword evidence="1" id="KW-0812">Transmembrane</keyword>
<evidence type="ECO:0000313" key="4">
    <source>
        <dbReference type="Proteomes" id="UP001501565"/>
    </source>
</evidence>
<dbReference type="RefSeq" id="WP_344799004.1">
    <property type="nucleotide sequence ID" value="NZ_BAABBN010000007.1"/>
</dbReference>
<keyword evidence="4" id="KW-1185">Reference proteome</keyword>
<dbReference type="NCBIfam" id="NF037970">
    <property type="entry name" value="vanZ_1"/>
    <property type="match status" value="1"/>
</dbReference>
<protein>
    <recommendedName>
        <fullName evidence="2">VanZ-like domain-containing protein</fullName>
    </recommendedName>
</protein>
<evidence type="ECO:0000256" key="1">
    <source>
        <dbReference type="SAM" id="Phobius"/>
    </source>
</evidence>
<dbReference type="InterPro" id="IPR006976">
    <property type="entry name" value="VanZ-like"/>
</dbReference>
<dbReference type="PANTHER" id="PTHR28008">
    <property type="entry name" value="DOMAIN PROTEIN, PUTATIVE (AFU_ORTHOLOGUE AFUA_3G10980)-RELATED"/>
    <property type="match status" value="1"/>
</dbReference>
<dbReference type="Proteomes" id="UP001501565">
    <property type="component" value="Unassembled WGS sequence"/>
</dbReference>
<accession>A0ABP7MR69</accession>
<evidence type="ECO:0000313" key="3">
    <source>
        <dbReference type="EMBL" id="GAA3928577.1"/>
    </source>
</evidence>
<keyword evidence="1" id="KW-1133">Transmembrane helix</keyword>
<feature type="transmembrane region" description="Helical" evidence="1">
    <location>
        <begin position="42"/>
        <end position="59"/>
    </location>
</feature>
<gene>
    <name evidence="3" type="ORF">GCM10022277_26360</name>
</gene>
<feature type="domain" description="VanZ-like" evidence="2">
    <location>
        <begin position="38"/>
        <end position="120"/>
    </location>
</feature>
<feature type="transmembrane region" description="Helical" evidence="1">
    <location>
        <begin position="71"/>
        <end position="90"/>
    </location>
</feature>
<evidence type="ECO:0000259" key="2">
    <source>
        <dbReference type="Pfam" id="PF04892"/>
    </source>
</evidence>
<comment type="caution">
    <text evidence="3">The sequence shown here is derived from an EMBL/GenBank/DDBJ whole genome shotgun (WGS) entry which is preliminary data.</text>
</comment>
<proteinExistence type="predicted"/>